<evidence type="ECO:0000259" key="1">
    <source>
        <dbReference type="PROSITE" id="PS50055"/>
    </source>
</evidence>
<comment type="caution">
    <text evidence="2">The sequence shown here is derived from an EMBL/GenBank/DDBJ whole genome shotgun (WGS) entry which is preliminary data.</text>
</comment>
<dbReference type="EMBL" id="CAKOGL010000007">
    <property type="protein sequence ID" value="CAH2088479.1"/>
    <property type="molecule type" value="Genomic_DNA"/>
</dbReference>
<reference evidence="2" key="1">
    <citation type="submission" date="2022-03" db="EMBL/GenBank/DDBJ databases">
        <authorList>
            <person name="Tunstrom K."/>
        </authorList>
    </citation>
    <scope>NUCLEOTIDE SEQUENCE</scope>
</reference>
<proteinExistence type="predicted"/>
<organism evidence="2 3">
    <name type="scientific">Euphydryas editha</name>
    <name type="common">Edith's checkerspot</name>
    <dbReference type="NCBI Taxonomy" id="104508"/>
    <lineage>
        <taxon>Eukaryota</taxon>
        <taxon>Metazoa</taxon>
        <taxon>Ecdysozoa</taxon>
        <taxon>Arthropoda</taxon>
        <taxon>Hexapoda</taxon>
        <taxon>Insecta</taxon>
        <taxon>Pterygota</taxon>
        <taxon>Neoptera</taxon>
        <taxon>Endopterygota</taxon>
        <taxon>Lepidoptera</taxon>
        <taxon>Glossata</taxon>
        <taxon>Ditrysia</taxon>
        <taxon>Papilionoidea</taxon>
        <taxon>Nymphalidae</taxon>
        <taxon>Nymphalinae</taxon>
        <taxon>Euphydryas</taxon>
    </lineage>
</organism>
<dbReference type="GO" id="GO:0004725">
    <property type="term" value="F:protein tyrosine phosphatase activity"/>
    <property type="evidence" value="ECO:0007669"/>
    <property type="project" value="InterPro"/>
</dbReference>
<dbReference type="PANTHER" id="PTHR19134:SF449">
    <property type="entry name" value="TYROSINE-PROTEIN PHOSPHATASE 1"/>
    <property type="match status" value="1"/>
</dbReference>
<dbReference type="PANTHER" id="PTHR19134">
    <property type="entry name" value="RECEPTOR-TYPE TYROSINE-PROTEIN PHOSPHATASE"/>
    <property type="match status" value="1"/>
</dbReference>
<dbReference type="Pfam" id="PF00102">
    <property type="entry name" value="Y_phosphatase"/>
    <property type="match status" value="1"/>
</dbReference>
<dbReference type="Gene3D" id="3.90.190.10">
    <property type="entry name" value="Protein tyrosine phosphatase superfamily"/>
    <property type="match status" value="1"/>
</dbReference>
<evidence type="ECO:0000313" key="2">
    <source>
        <dbReference type="EMBL" id="CAH2088479.1"/>
    </source>
</evidence>
<sequence>MPLNIIPTPKFIPISVKEFKRHLQESDFLEAIQLEHYQIVAQQHFGSFEHFSKLENCSKNRYNDILCWDETRVKITPKKEDTDYIHANYVDSFEIPKKYVATQGPLEKTVEHFWQLIWEQNSCIIVMLTKLQDAWKISCAVLAPLRQTSSFSSCAGPSSMKRKRNDTIVDPDTKQEIQDPKRPRMVLDTDKKVRCLKTLTSAYTKIIEALSMIMSSSRKTEDASSRTRSIAELKSEVILASQVTSIIFTAHNINRQKVRGTNTNMQQKAGLTDYNIHFMGNDYSIPRAEIDAIWLAETKKEGLEYKNYTMDNKENWYGTKGPYFDMFAAFKLRLDELRLGHGTMPITKKDGTHTSFQVSKYGLTGAHHTLLEGSSFPPERRSSIVQILGPMTAFLCLISTEGIYRNKFAAAVKRAMSHIPSIDDIIDITKNIKTSFELSTMISLIAEILLITTSRQATRMCFPINFLVVVLEDIKREEDKVKFLEFFNTTGSGGWLLYKLCMNRSWNMQGLMTEEVASQIVYHSIFGTYKEDLSILSQITKTGNWYTREEILLEA</sequence>
<dbReference type="SMART" id="SM00194">
    <property type="entry name" value="PTPc"/>
    <property type="match status" value="1"/>
</dbReference>
<dbReference type="SUPFAM" id="SSF52799">
    <property type="entry name" value="(Phosphotyrosine protein) phosphatases II"/>
    <property type="match status" value="1"/>
</dbReference>
<name>A0AAU9TSP3_EUPED</name>
<accession>A0AAU9TSP3</accession>
<dbReference type="InterPro" id="IPR000242">
    <property type="entry name" value="PTP_cat"/>
</dbReference>
<gene>
    <name evidence="2" type="ORF">EEDITHA_LOCUS4635</name>
</gene>
<dbReference type="PROSITE" id="PS50055">
    <property type="entry name" value="TYR_PHOSPHATASE_PTP"/>
    <property type="match status" value="1"/>
</dbReference>
<keyword evidence="3" id="KW-1185">Reference proteome</keyword>
<evidence type="ECO:0000313" key="3">
    <source>
        <dbReference type="Proteomes" id="UP001153954"/>
    </source>
</evidence>
<feature type="domain" description="Tyrosine-protein phosphatase" evidence="1">
    <location>
        <begin position="55"/>
        <end position="144"/>
    </location>
</feature>
<dbReference type="Proteomes" id="UP001153954">
    <property type="component" value="Unassembled WGS sequence"/>
</dbReference>
<dbReference type="AlphaFoldDB" id="A0AAU9TSP3"/>
<dbReference type="PRINTS" id="PR00700">
    <property type="entry name" value="PRTYPHPHTASE"/>
</dbReference>
<protein>
    <recommendedName>
        <fullName evidence="1">Tyrosine-protein phosphatase domain-containing protein</fullName>
    </recommendedName>
</protein>
<dbReference type="InterPro" id="IPR029021">
    <property type="entry name" value="Prot-tyrosine_phosphatase-like"/>
</dbReference>
<dbReference type="InterPro" id="IPR050348">
    <property type="entry name" value="Protein-Tyr_Phosphatase"/>
</dbReference>